<dbReference type="Pfam" id="PF09794">
    <property type="entry name" value="Avl9"/>
    <property type="match status" value="1"/>
</dbReference>
<dbReference type="OrthoDB" id="26278at2759"/>
<gene>
    <name evidence="4" type="ORF">CTHT_0039100</name>
</gene>
<keyword evidence="5" id="KW-1185">Reference proteome</keyword>
<feature type="compositionally biased region" description="Basic and acidic residues" evidence="2">
    <location>
        <begin position="734"/>
        <end position="748"/>
    </location>
</feature>
<dbReference type="InterPro" id="IPR018307">
    <property type="entry name" value="ABL9/DENND6_dom"/>
</dbReference>
<dbReference type="RefSeq" id="XP_006694321.1">
    <property type="nucleotide sequence ID" value="XM_006694258.1"/>
</dbReference>
<feature type="region of interest" description="Disordered" evidence="2">
    <location>
        <begin position="582"/>
        <end position="818"/>
    </location>
</feature>
<feature type="region of interest" description="Disordered" evidence="2">
    <location>
        <begin position="532"/>
        <end position="568"/>
    </location>
</feature>
<dbReference type="Proteomes" id="UP000008066">
    <property type="component" value="Unassembled WGS sequence"/>
</dbReference>
<dbReference type="GeneID" id="18257948"/>
<organism evidence="5">
    <name type="scientific">Chaetomium thermophilum (strain DSM 1495 / CBS 144.50 / IMI 039719)</name>
    <name type="common">Thermochaetoides thermophila</name>
    <dbReference type="NCBI Taxonomy" id="759272"/>
    <lineage>
        <taxon>Eukaryota</taxon>
        <taxon>Fungi</taxon>
        <taxon>Dikarya</taxon>
        <taxon>Ascomycota</taxon>
        <taxon>Pezizomycotina</taxon>
        <taxon>Sordariomycetes</taxon>
        <taxon>Sordariomycetidae</taxon>
        <taxon>Sordariales</taxon>
        <taxon>Chaetomiaceae</taxon>
        <taxon>Thermochaetoides</taxon>
    </lineage>
</organism>
<dbReference type="OMA" id="TWDDAHP"/>
<dbReference type="InterPro" id="IPR051731">
    <property type="entry name" value="DENND11/AVL9_GEFs"/>
</dbReference>
<evidence type="ECO:0000259" key="3">
    <source>
        <dbReference type="PROSITE" id="PS50211"/>
    </source>
</evidence>
<feature type="compositionally biased region" description="Polar residues" evidence="2">
    <location>
        <begin position="671"/>
        <end position="680"/>
    </location>
</feature>
<dbReference type="AlphaFoldDB" id="G0S3W3"/>
<dbReference type="PROSITE" id="PS50211">
    <property type="entry name" value="DENN"/>
    <property type="match status" value="1"/>
</dbReference>
<proteinExistence type="inferred from homology"/>
<feature type="compositionally biased region" description="Gly residues" evidence="2">
    <location>
        <begin position="584"/>
        <end position="596"/>
    </location>
</feature>
<feature type="compositionally biased region" description="Low complexity" evidence="2">
    <location>
        <begin position="719"/>
        <end position="729"/>
    </location>
</feature>
<evidence type="ECO:0000256" key="1">
    <source>
        <dbReference type="ARBA" id="ARBA00038178"/>
    </source>
</evidence>
<sequence length="818" mass="89856">MSAPTSPFSPSPSGSDWTPLVCVVDFHHARGPEVERWFGVEEGFDPAVAYDWGLLPFMALSDGAHALTEEFSYFTLLRPSSSSSPATSLFGIACTRQIDASQLIHRPADVTRSTVQKAVVVIADSPAQFGMLRERLSVVTKAWFAQREFGDVEILKRFQESLVDEAVRDRKLREQRGNGDGGGGDQQHLGLSLRELVRQFRWQTLVLLKAALLQPKMLFFGTRCERLCLTQFSLISLIPGLLRNLQDSAGPELHSYEQNLKRPEGVKTSDRSSLLAYMGFPLQIFGKGSLFGPYTPLQQLDLLADFGTKSYIVGSTNSLLLQQKDRYSDILINLDEGTINITSPSLRTALSLSTPDRRWIDFITQNVNDTWDDANPSRPKTMGYAGSEEFIRLQFEEYLLSLASCVKYRAHLAKHANNPRMLLPEIEGDPSTDFNNDFIEAWQRTDNYRIWNSFTDSHLFDIVEPRHPCAGGLTLEDIQRRLAQQVQDLHLDERFAQSREVLGRSVAAGKEKASSFLNRVYAEMEAFREGQRKKAEEAAKQKEGEQQQGEKQEGEGTQGGGPGFADRAGAFVSGWAAWGKSKWSGGGGGGGGGGAGTASSSTSEANNAPSSSNGSSSTAGGWTSWGRGHKSRPSSASLLPRRSQDTVRERSERDSEDRELTDKERKHLSGGVTSPSSFFTSFIGRIATPTRESFEISRPGTGTGSGSGSREVLFDDHAAASSSSRPASPTKKNSVTEKAKEKEKEKLTVPDNDTAETESFKSAQEGVLTDKEDDSEGYERVPSQVSGFWEVGGKYATGKKGEEAEGTLGEEESRVWGR</sequence>
<dbReference type="HOGENOM" id="CLU_009066_0_0_1"/>
<reference evidence="4 5" key="1">
    <citation type="journal article" date="2011" name="Cell">
        <title>Insight into structure and assembly of the nuclear pore complex by utilizing the genome of a eukaryotic thermophile.</title>
        <authorList>
            <person name="Amlacher S."/>
            <person name="Sarges P."/>
            <person name="Flemming D."/>
            <person name="van Noort V."/>
            <person name="Kunze R."/>
            <person name="Devos D.P."/>
            <person name="Arumugam M."/>
            <person name="Bork P."/>
            <person name="Hurt E."/>
        </authorList>
    </citation>
    <scope>NUCLEOTIDE SEQUENCE [LARGE SCALE GENOMIC DNA]</scope>
    <source>
        <strain evidence="5">DSM 1495 / CBS 144.50 / IMI 039719</strain>
    </source>
</reference>
<protein>
    <recommendedName>
        <fullName evidence="3">UDENN domain-containing protein</fullName>
    </recommendedName>
</protein>
<comment type="similarity">
    <text evidence="1">Belongs to the AVL9 family.</text>
</comment>
<dbReference type="PANTHER" id="PTHR31017">
    <property type="entry name" value="LATE SECRETORY PATHWAY PROTEIN AVL9-RELATED"/>
    <property type="match status" value="1"/>
</dbReference>
<evidence type="ECO:0000313" key="4">
    <source>
        <dbReference type="EMBL" id="EGS22025.1"/>
    </source>
</evidence>
<dbReference type="EMBL" id="GL988041">
    <property type="protein sequence ID" value="EGS22025.1"/>
    <property type="molecule type" value="Genomic_DNA"/>
</dbReference>
<dbReference type="PANTHER" id="PTHR31017:SF1">
    <property type="entry name" value="LATE SECRETORY PATHWAY PROTEIN AVL9 HOMOLOG"/>
    <property type="match status" value="1"/>
</dbReference>
<dbReference type="KEGG" id="cthr:CTHT_0039100"/>
<evidence type="ECO:0000256" key="2">
    <source>
        <dbReference type="SAM" id="MobiDB-lite"/>
    </source>
</evidence>
<name>G0S3W3_CHATD</name>
<evidence type="ECO:0000313" key="5">
    <source>
        <dbReference type="Proteomes" id="UP000008066"/>
    </source>
</evidence>
<feature type="compositionally biased region" description="Basic and acidic residues" evidence="2">
    <location>
        <begin position="532"/>
        <end position="554"/>
    </location>
</feature>
<feature type="compositionally biased region" description="Low complexity" evidence="2">
    <location>
        <begin position="597"/>
        <end position="626"/>
    </location>
</feature>
<dbReference type="InterPro" id="IPR037516">
    <property type="entry name" value="Tripartite_DENN"/>
</dbReference>
<accession>G0S3W3</accession>
<dbReference type="eggNOG" id="KOG3823">
    <property type="taxonomic scope" value="Eukaryota"/>
</dbReference>
<dbReference type="GO" id="GO:0005737">
    <property type="term" value="C:cytoplasm"/>
    <property type="evidence" value="ECO:0007669"/>
    <property type="project" value="TreeGrafter"/>
</dbReference>
<feature type="compositionally biased region" description="Basic and acidic residues" evidence="2">
    <location>
        <begin position="642"/>
        <end position="667"/>
    </location>
</feature>
<feature type="domain" description="UDENN" evidence="3">
    <location>
        <begin position="19"/>
        <end position="469"/>
    </location>
</feature>